<dbReference type="Proteomes" id="UP000233551">
    <property type="component" value="Unassembled WGS sequence"/>
</dbReference>
<accession>A0A2I0K7C6</accession>
<dbReference type="AlphaFoldDB" id="A0A2I0K7C6"/>
<organism evidence="2 3">
    <name type="scientific">Punica granatum</name>
    <name type="common">Pomegranate</name>
    <dbReference type="NCBI Taxonomy" id="22663"/>
    <lineage>
        <taxon>Eukaryota</taxon>
        <taxon>Viridiplantae</taxon>
        <taxon>Streptophyta</taxon>
        <taxon>Embryophyta</taxon>
        <taxon>Tracheophyta</taxon>
        <taxon>Spermatophyta</taxon>
        <taxon>Magnoliopsida</taxon>
        <taxon>eudicotyledons</taxon>
        <taxon>Gunneridae</taxon>
        <taxon>Pentapetalae</taxon>
        <taxon>rosids</taxon>
        <taxon>malvids</taxon>
        <taxon>Myrtales</taxon>
        <taxon>Lythraceae</taxon>
        <taxon>Punica</taxon>
    </lineage>
</organism>
<feature type="compositionally biased region" description="Low complexity" evidence="1">
    <location>
        <begin position="160"/>
        <end position="174"/>
    </location>
</feature>
<reference evidence="2 3" key="1">
    <citation type="submission" date="2017-11" db="EMBL/GenBank/DDBJ databases">
        <title>De-novo sequencing of pomegranate (Punica granatum L.) genome.</title>
        <authorList>
            <person name="Akparov Z."/>
            <person name="Amiraslanov A."/>
            <person name="Hajiyeva S."/>
            <person name="Abbasov M."/>
            <person name="Kaur K."/>
            <person name="Hamwieh A."/>
            <person name="Solovyev V."/>
            <person name="Salamov A."/>
            <person name="Braich B."/>
            <person name="Kosarev P."/>
            <person name="Mahmoud A."/>
            <person name="Hajiyev E."/>
            <person name="Babayeva S."/>
            <person name="Izzatullayeva V."/>
            <person name="Mammadov A."/>
            <person name="Mammadov A."/>
            <person name="Sharifova S."/>
            <person name="Ojaghi J."/>
            <person name="Eynullazada K."/>
            <person name="Bayramov B."/>
            <person name="Abdulazimova A."/>
            <person name="Shahmuradov I."/>
        </authorList>
    </citation>
    <scope>NUCLEOTIDE SEQUENCE [LARGE SCALE GENOMIC DNA]</scope>
    <source>
        <strain evidence="3">cv. AG2017</strain>
        <tissue evidence="2">Leaf</tissue>
    </source>
</reference>
<evidence type="ECO:0000313" key="2">
    <source>
        <dbReference type="EMBL" id="PKI64023.1"/>
    </source>
</evidence>
<dbReference type="EMBL" id="PGOL01000855">
    <property type="protein sequence ID" value="PKI64023.1"/>
    <property type="molecule type" value="Genomic_DNA"/>
</dbReference>
<comment type="caution">
    <text evidence="2">The sequence shown here is derived from an EMBL/GenBank/DDBJ whole genome shotgun (WGS) entry which is preliminary data.</text>
</comment>
<name>A0A2I0K7C6_PUNGR</name>
<evidence type="ECO:0000313" key="3">
    <source>
        <dbReference type="Proteomes" id="UP000233551"/>
    </source>
</evidence>
<gene>
    <name evidence="2" type="ORF">CRG98_015555</name>
</gene>
<keyword evidence="3" id="KW-1185">Reference proteome</keyword>
<protein>
    <submittedName>
        <fullName evidence="2">Uncharacterized protein</fullName>
    </submittedName>
</protein>
<sequence length="180" mass="19830">MRMIESVLVSFAGVTHYGDLRANFNLGCSIVRHLPKSCCRELQSGMPQYMSLGNAHHGWMMFRVVSGPRQVLKEARTRALLFACDWRVLVKDDKDDDVLGDYTVKYAQPNSCAQPVKVQRISPAIRPGSSGPNQQPTAYSAQQPTRPNPDLKGSVRLTSQFGPVVPVGPVQPFGPVRPTP</sequence>
<feature type="compositionally biased region" description="Polar residues" evidence="1">
    <location>
        <begin position="130"/>
        <end position="145"/>
    </location>
</feature>
<feature type="region of interest" description="Disordered" evidence="1">
    <location>
        <begin position="123"/>
        <end position="180"/>
    </location>
</feature>
<evidence type="ECO:0000256" key="1">
    <source>
        <dbReference type="SAM" id="MobiDB-lite"/>
    </source>
</evidence>
<proteinExistence type="predicted"/>